<evidence type="ECO:0000256" key="2">
    <source>
        <dbReference type="ARBA" id="ARBA00022692"/>
    </source>
</evidence>
<dbReference type="PROSITE" id="PS00216">
    <property type="entry name" value="SUGAR_TRANSPORT_1"/>
    <property type="match status" value="1"/>
</dbReference>
<dbReference type="GO" id="GO:0008757">
    <property type="term" value="F:S-adenosylmethionine-dependent methyltransferase activity"/>
    <property type="evidence" value="ECO:0007669"/>
    <property type="project" value="InterPro"/>
</dbReference>
<feature type="transmembrane region" description="Helical" evidence="5">
    <location>
        <begin position="437"/>
        <end position="462"/>
    </location>
</feature>
<dbReference type="SUPFAM" id="SSF103473">
    <property type="entry name" value="MFS general substrate transporter"/>
    <property type="match status" value="1"/>
</dbReference>
<evidence type="ECO:0000313" key="7">
    <source>
        <dbReference type="EMBL" id="CAG8467124.1"/>
    </source>
</evidence>
<sequence>MSTRNIMTTTSNLMTITTNNTINNSIENPSSLSIPRNIIEFNDNDLDLNDIRKFALEKLDNEKFGWFHIRICMITGIGFLTDSYDLFAINIVSAMLGYAYFKDQDNEENAIILGLWLKISAAIGTIIGQILFGIYADKLGRKRIYGIELMIVIIATAGSMLSANSFSISLFNSLIFWRLLLGIGIGGDYPLSSVITSEFSTKKRRGTMMAAVFAMQGFGIFFATIISIITLKILEKQIQKNDNYLDYAWRAVLGVGIIPAFIGLYFRLVISESPRWTMDVQGNVEKGARDVDTIIFYHSLIKPEEETFEPTFLATIPKPSFKDFCHYFSKTENLRNFVAICISWFVLDATFYGIGLNRETIIYKENDVNKSNDSYQSLYDLIIGNMIITVVGSMPGYWCSVILIDKLGRKFIQLMGFAMLTLCYVILGFAYRAINNVVFILLLTLSMFFHNFGPNTTTFVIAGELFPTRYRSTCNGIAAASGKLGAIIAQIGFFKFKDIGGKNQFVDKLLQIFAIFSLIGFLKSLYKMSSPPEINQDEIGEIEFERERDSDEDEEYSIEKIKQRHDYDKDSQSGKLHYVFKRTLNGNFLAPLKKDIKKCLELGYSSGILMMEMASRPLSPRDTYPDNCHFEFGNFYEKIPYPDECFDFVYLRLTMVHVKKSHYDFIMKETYRVLKKGGPIYKKFEQEVFESLQSRDIDPLKIHEIKDILPTIGFHNVKVTTFDIPLGWKEYAGSLEDVDKFE</sequence>
<feature type="transmembrane region" description="Helical" evidence="5">
    <location>
        <begin position="83"/>
        <end position="101"/>
    </location>
</feature>
<dbReference type="PROSITE" id="PS00217">
    <property type="entry name" value="SUGAR_TRANSPORT_2"/>
    <property type="match status" value="1"/>
</dbReference>
<proteinExistence type="predicted"/>
<gene>
    <name evidence="7" type="ORF">DEBURN_LOCUS2973</name>
</gene>
<reference evidence="7" key="1">
    <citation type="submission" date="2021-06" db="EMBL/GenBank/DDBJ databases">
        <authorList>
            <person name="Kallberg Y."/>
            <person name="Tangrot J."/>
            <person name="Rosling A."/>
        </authorList>
    </citation>
    <scope>NUCLEOTIDE SEQUENCE</scope>
    <source>
        <strain evidence="7">AZ414A</strain>
    </source>
</reference>
<accession>A0A9N8Z2E4</accession>
<dbReference type="InterPro" id="IPR029063">
    <property type="entry name" value="SAM-dependent_MTases_sf"/>
</dbReference>
<feature type="domain" description="Major facilitator superfamily (MFS) profile" evidence="6">
    <location>
        <begin position="71"/>
        <end position="532"/>
    </location>
</feature>
<dbReference type="Gene3D" id="1.20.1250.20">
    <property type="entry name" value="MFS general substrate transporter like domains"/>
    <property type="match status" value="2"/>
</dbReference>
<keyword evidence="2 5" id="KW-0812">Transmembrane</keyword>
<keyword evidence="8" id="KW-1185">Reference proteome</keyword>
<comment type="subcellular location">
    <subcellularLocation>
        <location evidence="1">Membrane</location>
        <topology evidence="1">Multi-pass membrane protein</topology>
    </subcellularLocation>
</comment>
<dbReference type="GO" id="GO:0016020">
    <property type="term" value="C:membrane"/>
    <property type="evidence" value="ECO:0007669"/>
    <property type="project" value="UniProtKB-SubCell"/>
</dbReference>
<evidence type="ECO:0000259" key="6">
    <source>
        <dbReference type="PROSITE" id="PS50850"/>
    </source>
</evidence>
<feature type="transmembrane region" description="Helical" evidence="5">
    <location>
        <begin position="175"/>
        <end position="196"/>
    </location>
</feature>
<dbReference type="InterPro" id="IPR036259">
    <property type="entry name" value="MFS_trans_sf"/>
</dbReference>
<dbReference type="InterPro" id="IPR013216">
    <property type="entry name" value="Methyltransf_11"/>
</dbReference>
<dbReference type="CDD" id="cd02440">
    <property type="entry name" value="AdoMet_MTases"/>
    <property type="match status" value="1"/>
</dbReference>
<feature type="transmembrane region" description="Helical" evidence="5">
    <location>
        <begin position="411"/>
        <end position="431"/>
    </location>
</feature>
<dbReference type="Proteomes" id="UP000789706">
    <property type="component" value="Unassembled WGS sequence"/>
</dbReference>
<dbReference type="OrthoDB" id="433512at2759"/>
<feature type="transmembrane region" description="Helical" evidence="5">
    <location>
        <begin position="113"/>
        <end position="132"/>
    </location>
</feature>
<feature type="transmembrane region" description="Helical" evidence="5">
    <location>
        <begin position="509"/>
        <end position="526"/>
    </location>
</feature>
<organism evidence="7 8">
    <name type="scientific">Diversispora eburnea</name>
    <dbReference type="NCBI Taxonomy" id="1213867"/>
    <lineage>
        <taxon>Eukaryota</taxon>
        <taxon>Fungi</taxon>
        <taxon>Fungi incertae sedis</taxon>
        <taxon>Mucoromycota</taxon>
        <taxon>Glomeromycotina</taxon>
        <taxon>Glomeromycetes</taxon>
        <taxon>Diversisporales</taxon>
        <taxon>Diversisporaceae</taxon>
        <taxon>Diversispora</taxon>
    </lineage>
</organism>
<feature type="transmembrane region" description="Helical" evidence="5">
    <location>
        <begin position="208"/>
        <end position="231"/>
    </location>
</feature>
<evidence type="ECO:0000256" key="5">
    <source>
        <dbReference type="SAM" id="Phobius"/>
    </source>
</evidence>
<comment type="caution">
    <text evidence="7">The sequence shown here is derived from an EMBL/GenBank/DDBJ whole genome shotgun (WGS) entry which is preliminary data.</text>
</comment>
<keyword evidence="4 5" id="KW-0472">Membrane</keyword>
<dbReference type="PROSITE" id="PS50850">
    <property type="entry name" value="MFS"/>
    <property type="match status" value="1"/>
</dbReference>
<evidence type="ECO:0000256" key="4">
    <source>
        <dbReference type="ARBA" id="ARBA00023136"/>
    </source>
</evidence>
<dbReference type="Pfam" id="PF00083">
    <property type="entry name" value="Sugar_tr"/>
    <property type="match status" value="1"/>
</dbReference>
<dbReference type="PANTHER" id="PTHR24064">
    <property type="entry name" value="SOLUTE CARRIER FAMILY 22 MEMBER"/>
    <property type="match status" value="1"/>
</dbReference>
<dbReference type="Gene3D" id="3.40.50.150">
    <property type="entry name" value="Vaccinia Virus protein VP39"/>
    <property type="match status" value="1"/>
</dbReference>
<dbReference type="EMBL" id="CAJVPK010000175">
    <property type="protein sequence ID" value="CAG8467124.1"/>
    <property type="molecule type" value="Genomic_DNA"/>
</dbReference>
<evidence type="ECO:0000256" key="3">
    <source>
        <dbReference type="ARBA" id="ARBA00022989"/>
    </source>
</evidence>
<evidence type="ECO:0000256" key="1">
    <source>
        <dbReference type="ARBA" id="ARBA00004141"/>
    </source>
</evidence>
<feature type="transmembrane region" description="Helical" evidence="5">
    <location>
        <begin position="337"/>
        <end position="357"/>
    </location>
</feature>
<protein>
    <submittedName>
        <fullName evidence="7">11267_t:CDS:1</fullName>
    </submittedName>
</protein>
<evidence type="ECO:0000313" key="8">
    <source>
        <dbReference type="Proteomes" id="UP000789706"/>
    </source>
</evidence>
<feature type="transmembrane region" description="Helical" evidence="5">
    <location>
        <begin position="144"/>
        <end position="163"/>
    </location>
</feature>
<dbReference type="InterPro" id="IPR005828">
    <property type="entry name" value="MFS_sugar_transport-like"/>
</dbReference>
<keyword evidence="3 5" id="KW-1133">Transmembrane helix</keyword>
<dbReference type="GO" id="GO:0022857">
    <property type="term" value="F:transmembrane transporter activity"/>
    <property type="evidence" value="ECO:0007669"/>
    <property type="project" value="InterPro"/>
</dbReference>
<dbReference type="SUPFAM" id="SSF53335">
    <property type="entry name" value="S-adenosyl-L-methionine-dependent methyltransferases"/>
    <property type="match status" value="1"/>
</dbReference>
<dbReference type="AlphaFoldDB" id="A0A9N8Z2E4"/>
<name>A0A9N8Z2E4_9GLOM</name>
<dbReference type="CDD" id="cd17364">
    <property type="entry name" value="MFS_PhT"/>
    <property type="match status" value="1"/>
</dbReference>
<feature type="transmembrane region" description="Helical" evidence="5">
    <location>
        <begin position="251"/>
        <end position="270"/>
    </location>
</feature>
<dbReference type="Pfam" id="PF08241">
    <property type="entry name" value="Methyltransf_11"/>
    <property type="match status" value="1"/>
</dbReference>
<dbReference type="InterPro" id="IPR005829">
    <property type="entry name" value="Sugar_transporter_CS"/>
</dbReference>
<dbReference type="InterPro" id="IPR020846">
    <property type="entry name" value="MFS_dom"/>
</dbReference>
<feature type="transmembrane region" description="Helical" evidence="5">
    <location>
        <begin position="474"/>
        <end position="494"/>
    </location>
</feature>
<feature type="transmembrane region" description="Helical" evidence="5">
    <location>
        <begin position="377"/>
        <end position="399"/>
    </location>
</feature>